<accession>A0AAD7PL79</accession>
<dbReference type="Proteomes" id="UP001163823">
    <property type="component" value="Chromosome 8"/>
</dbReference>
<name>A0AAD7PL79_QUISA</name>
<dbReference type="KEGG" id="qsa:O6P43_019553"/>
<evidence type="ECO:0000313" key="2">
    <source>
        <dbReference type="EMBL" id="KAJ7958904.1"/>
    </source>
</evidence>
<proteinExistence type="predicted"/>
<evidence type="ECO:0000256" key="1">
    <source>
        <dbReference type="SAM" id="MobiDB-lite"/>
    </source>
</evidence>
<sequence length="242" mass="27767">MQEMQIDMDSKFQILMETIASLIEVYSSGPDMKWKLQAIHESSILPTEGNQTSSMTKLSTSMNEGKDGTLKQKESVLPNFTEKNPNSPVIPQPPTLTDKFKIVAPSRNPMKETILQELLSPKDDKHEQEIQMGYQFSKLQNLGPCAFIGSIANLIRGKLDKSPCEQRIAAIFWKNSFATIGSKDWYDNKSSHTRFQAIMLWMFAVRYEDEKGCFQVAEMKTWNFYSRQGIQELICKKLHQQQ</sequence>
<reference evidence="2" key="1">
    <citation type="journal article" date="2023" name="Science">
        <title>Elucidation of the pathway for biosynthesis of saponin adjuvants from the soapbark tree.</title>
        <authorList>
            <person name="Reed J."/>
            <person name="Orme A."/>
            <person name="El-Demerdash A."/>
            <person name="Owen C."/>
            <person name="Martin L.B.B."/>
            <person name="Misra R.C."/>
            <person name="Kikuchi S."/>
            <person name="Rejzek M."/>
            <person name="Martin A.C."/>
            <person name="Harkess A."/>
            <person name="Leebens-Mack J."/>
            <person name="Louveau T."/>
            <person name="Stephenson M.J."/>
            <person name="Osbourn A."/>
        </authorList>
    </citation>
    <scope>NUCLEOTIDE SEQUENCE</scope>
    <source>
        <strain evidence="2">S10</strain>
    </source>
</reference>
<protein>
    <submittedName>
        <fullName evidence="2">Uncharacterized protein</fullName>
    </submittedName>
</protein>
<keyword evidence="3" id="KW-1185">Reference proteome</keyword>
<comment type="caution">
    <text evidence="2">The sequence shown here is derived from an EMBL/GenBank/DDBJ whole genome shotgun (WGS) entry which is preliminary data.</text>
</comment>
<dbReference type="EMBL" id="JARAOO010000008">
    <property type="protein sequence ID" value="KAJ7958904.1"/>
    <property type="molecule type" value="Genomic_DNA"/>
</dbReference>
<gene>
    <name evidence="2" type="ORF">O6P43_019553</name>
</gene>
<feature type="compositionally biased region" description="Polar residues" evidence="1">
    <location>
        <begin position="47"/>
        <end position="63"/>
    </location>
</feature>
<dbReference type="AlphaFoldDB" id="A0AAD7PL79"/>
<organism evidence="2 3">
    <name type="scientific">Quillaja saponaria</name>
    <name type="common">Soap bark tree</name>
    <dbReference type="NCBI Taxonomy" id="32244"/>
    <lineage>
        <taxon>Eukaryota</taxon>
        <taxon>Viridiplantae</taxon>
        <taxon>Streptophyta</taxon>
        <taxon>Embryophyta</taxon>
        <taxon>Tracheophyta</taxon>
        <taxon>Spermatophyta</taxon>
        <taxon>Magnoliopsida</taxon>
        <taxon>eudicotyledons</taxon>
        <taxon>Gunneridae</taxon>
        <taxon>Pentapetalae</taxon>
        <taxon>rosids</taxon>
        <taxon>fabids</taxon>
        <taxon>Fabales</taxon>
        <taxon>Quillajaceae</taxon>
        <taxon>Quillaja</taxon>
    </lineage>
</organism>
<evidence type="ECO:0000313" key="3">
    <source>
        <dbReference type="Proteomes" id="UP001163823"/>
    </source>
</evidence>
<feature type="region of interest" description="Disordered" evidence="1">
    <location>
        <begin position="47"/>
        <end position="68"/>
    </location>
</feature>